<dbReference type="PANTHER" id="PTHR30028:SF0">
    <property type="entry name" value="PROTEIN ALUMINUM SENSITIVE 3"/>
    <property type="match status" value="1"/>
</dbReference>
<dbReference type="Pfam" id="PF00005">
    <property type="entry name" value="ABC_tran"/>
    <property type="match status" value="1"/>
</dbReference>
<dbReference type="Proteomes" id="UP001054902">
    <property type="component" value="Unassembled WGS sequence"/>
</dbReference>
<dbReference type="InterPro" id="IPR005226">
    <property type="entry name" value="UPF0014_fam"/>
</dbReference>
<sequence length="585" mass="65126">MLSKGILLILITSTLNIPGSSFMINRHAPITQIENCRHQKSNYPIDRFTSRTQKDVISVRVHSTPILGPRHLALSFSLVGFTAMVMNIFHINQTAKQMLISAARMSVQLLLISSFILSQLFIRGEDNAKIVLLWLFSIGFATSVEATNRVKEQYRYRKLFQDCFISINTVVLSTTVFLLSFVLKSDPYLSPSKVIPIGGMLFGNCLTGISLGLNNMLDDFEQDSVKTIEYRLAFGANIAECSLSFIQKAINTAMAPTMNAMAVTGIITIPGIMTGQILGGQSPVSAAASQIVIYCALSATKGLSLLMMTALLLRRKFCLKDVRLRSESKRISISPQKRNLLSSMLPFSWIDRSNEKESQTTQCEPKIVTMHRSISPETPLLKIDHLQIKKANMIVTLALEKGDICAIVGKSGTGKTQLLRTIIGLNEIENGEIIHDGKTYSNTSRTLWRKDIIWVPQDRVTEHGTPREFYERVRCYHCRNSCAEQSNDEVSSLTPMEIASKWSMKEETFDKPWSQLSGGEAQRAALAIAISLKPSILLLDEPTSACDYATTLQIEESLKKSEITILMVSHDLAQVSRMSTCEIQI</sequence>
<feature type="transmembrane region" description="Helical" evidence="8">
    <location>
        <begin position="159"/>
        <end position="182"/>
    </location>
</feature>
<dbReference type="InterPro" id="IPR003439">
    <property type="entry name" value="ABC_transporter-like_ATP-bd"/>
</dbReference>
<feature type="transmembrane region" description="Helical" evidence="8">
    <location>
        <begin position="258"/>
        <end position="279"/>
    </location>
</feature>
<dbReference type="Pfam" id="PF03649">
    <property type="entry name" value="UPF0014"/>
    <property type="match status" value="1"/>
</dbReference>
<dbReference type="GO" id="GO:0005524">
    <property type="term" value="F:ATP binding"/>
    <property type="evidence" value="ECO:0007669"/>
    <property type="project" value="UniProtKB-KW"/>
</dbReference>
<keyword evidence="5" id="KW-0067">ATP-binding</keyword>
<dbReference type="EMBL" id="BLLK01000058">
    <property type="protein sequence ID" value="GFH57302.1"/>
    <property type="molecule type" value="Genomic_DNA"/>
</dbReference>
<evidence type="ECO:0000256" key="1">
    <source>
        <dbReference type="ARBA" id="ARBA00004141"/>
    </source>
</evidence>
<keyword evidence="4" id="KW-0547">Nucleotide-binding</keyword>
<dbReference type="SMART" id="SM00382">
    <property type="entry name" value="AAA"/>
    <property type="match status" value="1"/>
</dbReference>
<keyword evidence="9" id="KW-0732">Signal</keyword>
<dbReference type="AlphaFoldDB" id="A0AAD3HB34"/>
<feature type="chain" id="PRO_5042149981" description="ABC transporter domain-containing protein" evidence="9">
    <location>
        <begin position="22"/>
        <end position="585"/>
    </location>
</feature>
<accession>A0AAD3HB34</accession>
<protein>
    <recommendedName>
        <fullName evidence="10">ABC transporter domain-containing protein</fullName>
    </recommendedName>
</protein>
<comment type="caution">
    <text evidence="11">The sequence shown here is derived from an EMBL/GenBank/DDBJ whole genome shotgun (WGS) entry which is preliminary data.</text>
</comment>
<feature type="transmembrane region" description="Helical" evidence="8">
    <location>
        <begin position="128"/>
        <end position="147"/>
    </location>
</feature>
<dbReference type="PROSITE" id="PS50893">
    <property type="entry name" value="ABC_TRANSPORTER_2"/>
    <property type="match status" value="1"/>
</dbReference>
<proteinExistence type="inferred from homology"/>
<evidence type="ECO:0000313" key="11">
    <source>
        <dbReference type="EMBL" id="GFH57302.1"/>
    </source>
</evidence>
<dbReference type="PANTHER" id="PTHR30028">
    <property type="entry name" value="UPF0014 INNER MEMBRANE PROTEIN YBBM-RELATED"/>
    <property type="match status" value="1"/>
</dbReference>
<reference evidence="11 12" key="1">
    <citation type="journal article" date="2021" name="Sci. Rep.">
        <title>The genome of the diatom Chaetoceros tenuissimus carries an ancient integrated fragment of an extant virus.</title>
        <authorList>
            <person name="Hongo Y."/>
            <person name="Kimura K."/>
            <person name="Takaki Y."/>
            <person name="Yoshida Y."/>
            <person name="Baba S."/>
            <person name="Kobayashi G."/>
            <person name="Nagasaki K."/>
            <person name="Hano T."/>
            <person name="Tomaru Y."/>
        </authorList>
    </citation>
    <scope>NUCLEOTIDE SEQUENCE [LARGE SCALE GENOMIC DNA]</scope>
    <source>
        <strain evidence="11 12">NIES-3715</strain>
    </source>
</reference>
<comment type="subcellular location">
    <subcellularLocation>
        <location evidence="1">Membrane</location>
        <topology evidence="1">Multi-pass membrane protein</topology>
    </subcellularLocation>
</comment>
<feature type="transmembrane region" description="Helical" evidence="8">
    <location>
        <begin position="72"/>
        <end position="90"/>
    </location>
</feature>
<comment type="similarity">
    <text evidence="2">Belongs to the UPF0014 family.</text>
</comment>
<evidence type="ECO:0000256" key="8">
    <source>
        <dbReference type="SAM" id="Phobius"/>
    </source>
</evidence>
<evidence type="ECO:0000256" key="2">
    <source>
        <dbReference type="ARBA" id="ARBA00005268"/>
    </source>
</evidence>
<dbReference type="PROSITE" id="PS00211">
    <property type="entry name" value="ABC_TRANSPORTER_1"/>
    <property type="match status" value="1"/>
</dbReference>
<evidence type="ECO:0000256" key="4">
    <source>
        <dbReference type="ARBA" id="ARBA00022741"/>
    </source>
</evidence>
<feature type="domain" description="ABC transporter" evidence="10">
    <location>
        <begin position="365"/>
        <end position="585"/>
    </location>
</feature>
<evidence type="ECO:0000256" key="3">
    <source>
        <dbReference type="ARBA" id="ARBA00022692"/>
    </source>
</evidence>
<keyword evidence="7 8" id="KW-0472">Membrane</keyword>
<organism evidence="11 12">
    <name type="scientific">Chaetoceros tenuissimus</name>
    <dbReference type="NCBI Taxonomy" id="426638"/>
    <lineage>
        <taxon>Eukaryota</taxon>
        <taxon>Sar</taxon>
        <taxon>Stramenopiles</taxon>
        <taxon>Ochrophyta</taxon>
        <taxon>Bacillariophyta</taxon>
        <taxon>Coscinodiscophyceae</taxon>
        <taxon>Chaetocerotophycidae</taxon>
        <taxon>Chaetocerotales</taxon>
        <taxon>Chaetocerotaceae</taxon>
        <taxon>Chaetoceros</taxon>
    </lineage>
</organism>
<dbReference type="InterPro" id="IPR017871">
    <property type="entry name" value="ABC_transporter-like_CS"/>
</dbReference>
<dbReference type="Gene3D" id="3.40.50.300">
    <property type="entry name" value="P-loop containing nucleotide triphosphate hydrolases"/>
    <property type="match status" value="1"/>
</dbReference>
<feature type="transmembrane region" description="Helical" evidence="8">
    <location>
        <begin position="291"/>
        <end position="313"/>
    </location>
</feature>
<evidence type="ECO:0000256" key="9">
    <source>
        <dbReference type="SAM" id="SignalP"/>
    </source>
</evidence>
<keyword evidence="3 8" id="KW-0812">Transmembrane</keyword>
<feature type="transmembrane region" description="Helical" evidence="8">
    <location>
        <begin position="194"/>
        <end position="213"/>
    </location>
</feature>
<evidence type="ECO:0000256" key="5">
    <source>
        <dbReference type="ARBA" id="ARBA00022840"/>
    </source>
</evidence>
<evidence type="ECO:0000256" key="6">
    <source>
        <dbReference type="ARBA" id="ARBA00022989"/>
    </source>
</evidence>
<name>A0AAD3HB34_9STRA</name>
<keyword evidence="6 8" id="KW-1133">Transmembrane helix</keyword>
<dbReference type="GO" id="GO:0016887">
    <property type="term" value="F:ATP hydrolysis activity"/>
    <property type="evidence" value="ECO:0007669"/>
    <property type="project" value="InterPro"/>
</dbReference>
<dbReference type="InterPro" id="IPR027417">
    <property type="entry name" value="P-loop_NTPase"/>
</dbReference>
<evidence type="ECO:0000259" key="10">
    <source>
        <dbReference type="PROSITE" id="PS50893"/>
    </source>
</evidence>
<evidence type="ECO:0000256" key="7">
    <source>
        <dbReference type="ARBA" id="ARBA00023136"/>
    </source>
</evidence>
<feature type="signal peptide" evidence="9">
    <location>
        <begin position="1"/>
        <end position="21"/>
    </location>
</feature>
<evidence type="ECO:0000313" key="12">
    <source>
        <dbReference type="Proteomes" id="UP001054902"/>
    </source>
</evidence>
<feature type="transmembrane region" description="Helical" evidence="8">
    <location>
        <begin position="102"/>
        <end position="122"/>
    </location>
</feature>
<dbReference type="SUPFAM" id="SSF52540">
    <property type="entry name" value="P-loop containing nucleoside triphosphate hydrolases"/>
    <property type="match status" value="1"/>
</dbReference>
<dbReference type="InterPro" id="IPR003593">
    <property type="entry name" value="AAA+_ATPase"/>
</dbReference>
<dbReference type="GO" id="GO:0005886">
    <property type="term" value="C:plasma membrane"/>
    <property type="evidence" value="ECO:0007669"/>
    <property type="project" value="TreeGrafter"/>
</dbReference>
<keyword evidence="12" id="KW-1185">Reference proteome</keyword>
<gene>
    <name evidence="11" type="ORF">CTEN210_13778</name>
</gene>